<keyword evidence="1" id="KW-1185">Reference proteome</keyword>
<dbReference type="Proteomes" id="UP000695000">
    <property type="component" value="Unplaced"/>
</dbReference>
<organism evidence="1 2">
    <name type="scientific">Nicrophorus vespilloides</name>
    <name type="common">Boreal carrion beetle</name>
    <dbReference type="NCBI Taxonomy" id="110193"/>
    <lineage>
        <taxon>Eukaryota</taxon>
        <taxon>Metazoa</taxon>
        <taxon>Ecdysozoa</taxon>
        <taxon>Arthropoda</taxon>
        <taxon>Hexapoda</taxon>
        <taxon>Insecta</taxon>
        <taxon>Pterygota</taxon>
        <taxon>Neoptera</taxon>
        <taxon>Endopterygota</taxon>
        <taxon>Coleoptera</taxon>
        <taxon>Polyphaga</taxon>
        <taxon>Staphyliniformia</taxon>
        <taxon>Silphidae</taxon>
        <taxon>Nicrophorinae</taxon>
        <taxon>Nicrophorus</taxon>
    </lineage>
</organism>
<gene>
    <name evidence="2" type="primary">LOC108565577</name>
</gene>
<evidence type="ECO:0000313" key="2">
    <source>
        <dbReference type="RefSeq" id="XP_017780604.1"/>
    </source>
</evidence>
<dbReference type="Gene3D" id="3.60.10.10">
    <property type="entry name" value="Endonuclease/exonuclease/phosphatase"/>
    <property type="match status" value="1"/>
</dbReference>
<proteinExistence type="predicted"/>
<protein>
    <submittedName>
        <fullName evidence="2">Uncharacterized protein LOC108565577</fullName>
    </submittedName>
</protein>
<dbReference type="RefSeq" id="XP_017780604.1">
    <property type="nucleotide sequence ID" value="XM_017925115.1"/>
</dbReference>
<dbReference type="GeneID" id="108565577"/>
<sequence length="136" mass="15004">MTNTNSKVLNRALEVFSITRLELKDPTFINHTGNSISDLIIITDDLVDEFQSVAIIGPSIASDHLPVVGVASASMLTHRRRSVMHAVAIINAMLRLQKAWKKADIILIPKTATSATFPRITIPSACYRVLGRLLKR</sequence>
<accession>A0ABM1N1A4</accession>
<evidence type="ECO:0000313" key="1">
    <source>
        <dbReference type="Proteomes" id="UP000695000"/>
    </source>
</evidence>
<dbReference type="SUPFAM" id="SSF56219">
    <property type="entry name" value="DNase I-like"/>
    <property type="match status" value="1"/>
</dbReference>
<dbReference type="InterPro" id="IPR036691">
    <property type="entry name" value="Endo/exonu/phosph_ase_sf"/>
</dbReference>
<name>A0ABM1N1A4_NICVS</name>
<reference evidence="2" key="1">
    <citation type="submission" date="2025-08" db="UniProtKB">
        <authorList>
            <consortium name="RefSeq"/>
        </authorList>
    </citation>
    <scope>IDENTIFICATION</scope>
    <source>
        <tissue evidence="2">Whole Larva</tissue>
    </source>
</reference>